<sequence length="69" mass="7588">MRESGVDVIDRLRRILMFGSRDWELEIRRGEGETYASHIHSGGPGPQPAPAYAGNIPYCLAAKRTCCPG</sequence>
<evidence type="ECO:0000313" key="1">
    <source>
        <dbReference type="EMBL" id="SOO25857.1"/>
    </source>
</evidence>
<gene>
    <name evidence="1" type="ORF">XFF6991_490037</name>
</gene>
<name>A0A7Z7J206_XANCH</name>
<protein>
    <submittedName>
        <fullName evidence="1">Uncharacterized protein</fullName>
    </submittedName>
</protein>
<dbReference type="Proteomes" id="UP000234345">
    <property type="component" value="Unassembled WGS sequence"/>
</dbReference>
<dbReference type="AlphaFoldDB" id="A0A7Z7J206"/>
<evidence type="ECO:0000313" key="2">
    <source>
        <dbReference type="Proteomes" id="UP000234345"/>
    </source>
</evidence>
<organism evidence="1 2">
    <name type="scientific">Xanthomonas campestris pv. phaseoli</name>
    <dbReference type="NCBI Taxonomy" id="317013"/>
    <lineage>
        <taxon>Bacteria</taxon>
        <taxon>Pseudomonadati</taxon>
        <taxon>Pseudomonadota</taxon>
        <taxon>Gammaproteobacteria</taxon>
        <taxon>Lysobacterales</taxon>
        <taxon>Lysobacteraceae</taxon>
        <taxon>Xanthomonas</taxon>
    </lineage>
</organism>
<comment type="caution">
    <text evidence="1">The sequence shown here is derived from an EMBL/GenBank/DDBJ whole genome shotgun (WGS) entry which is preliminary data.</text>
</comment>
<dbReference type="EMBL" id="OCZC01000076">
    <property type="protein sequence ID" value="SOO25857.1"/>
    <property type="molecule type" value="Genomic_DNA"/>
</dbReference>
<reference evidence="1 2" key="1">
    <citation type="submission" date="2017-10" db="EMBL/GenBank/DDBJ databases">
        <authorList>
            <person name="Regsiter A."/>
            <person name="William W."/>
        </authorList>
    </citation>
    <scope>NUCLEOTIDE SEQUENCE [LARGE SCALE GENOMIC DNA]</scope>
    <source>
        <strain evidence="1 2">CFBP6991</strain>
    </source>
</reference>
<proteinExistence type="predicted"/>
<accession>A0A7Z7J206</accession>